<dbReference type="InterPro" id="IPR045853">
    <property type="entry name" value="Pep_chain_release_fac_I_sf"/>
</dbReference>
<evidence type="ECO:0000313" key="3">
    <source>
        <dbReference type="EMBL" id="KAJ4978452.1"/>
    </source>
</evidence>
<accession>A0A9Q0KXE0</accession>
<evidence type="ECO:0000259" key="2">
    <source>
        <dbReference type="SMART" id="SM00937"/>
    </source>
</evidence>
<dbReference type="InterPro" id="IPR005139">
    <property type="entry name" value="PCRF"/>
</dbReference>
<dbReference type="Gene3D" id="3.30.70.1660">
    <property type="match status" value="1"/>
</dbReference>
<dbReference type="InterPro" id="IPR000352">
    <property type="entry name" value="Pep_chain_release_fac_I"/>
</dbReference>
<keyword evidence="4" id="KW-1185">Reference proteome</keyword>
<dbReference type="PANTHER" id="PTHR43116:SF4">
    <property type="entry name" value="PEPTIDE CHAIN RELEASE FACTOR PRFB3, CHLOROPLASTIC"/>
    <property type="match status" value="1"/>
</dbReference>
<dbReference type="GO" id="GO:0003747">
    <property type="term" value="F:translation release factor activity"/>
    <property type="evidence" value="ECO:0007669"/>
    <property type="project" value="InterPro"/>
</dbReference>
<evidence type="ECO:0000256" key="1">
    <source>
        <dbReference type="ARBA" id="ARBA00010835"/>
    </source>
</evidence>
<protein>
    <recommendedName>
        <fullName evidence="2">Peptide chain release factor domain-containing protein</fullName>
    </recommendedName>
</protein>
<proteinExistence type="inferred from homology"/>
<organism evidence="3 4">
    <name type="scientific">Protea cynaroides</name>
    <dbReference type="NCBI Taxonomy" id="273540"/>
    <lineage>
        <taxon>Eukaryota</taxon>
        <taxon>Viridiplantae</taxon>
        <taxon>Streptophyta</taxon>
        <taxon>Embryophyta</taxon>
        <taxon>Tracheophyta</taxon>
        <taxon>Spermatophyta</taxon>
        <taxon>Magnoliopsida</taxon>
        <taxon>Proteales</taxon>
        <taxon>Proteaceae</taxon>
        <taxon>Protea</taxon>
    </lineage>
</organism>
<dbReference type="SMART" id="SM00937">
    <property type="entry name" value="PCRF"/>
    <property type="match status" value="1"/>
</dbReference>
<comment type="caution">
    <text evidence="3">The sequence shown here is derived from an EMBL/GenBank/DDBJ whole genome shotgun (WGS) entry which is preliminary data.</text>
</comment>
<name>A0A9Q0KXE0_9MAGN</name>
<dbReference type="Proteomes" id="UP001141806">
    <property type="component" value="Unassembled WGS sequence"/>
</dbReference>
<comment type="similarity">
    <text evidence="1">Belongs to the prokaryotic/mitochondrial release factor family.</text>
</comment>
<dbReference type="EMBL" id="JAMYWD010000002">
    <property type="protein sequence ID" value="KAJ4978452.1"/>
    <property type="molecule type" value="Genomic_DNA"/>
</dbReference>
<dbReference type="PANTHER" id="PTHR43116">
    <property type="entry name" value="PEPTIDE CHAIN RELEASE FACTOR 2"/>
    <property type="match status" value="1"/>
</dbReference>
<reference evidence="3" key="1">
    <citation type="journal article" date="2023" name="Plant J.">
        <title>The genome of the king protea, Protea cynaroides.</title>
        <authorList>
            <person name="Chang J."/>
            <person name="Duong T.A."/>
            <person name="Schoeman C."/>
            <person name="Ma X."/>
            <person name="Roodt D."/>
            <person name="Barker N."/>
            <person name="Li Z."/>
            <person name="Van de Peer Y."/>
            <person name="Mizrachi E."/>
        </authorList>
    </citation>
    <scope>NUCLEOTIDE SEQUENCE</scope>
    <source>
        <tissue evidence="3">Young leaves</tissue>
    </source>
</reference>
<sequence>MVVKGITVGRTAAIPYRLNLGALRRIQSQAFSSTIRASQSMEDMEKGYKELGLFSLRKKIEDVVHRAETLASTSLESEEARQIKQEHMIREYNLWDDLPKSNEILFELADSTKVVDSLKDIQYKAEEVKLITQLAEMDAINHWLFKQAYNTSVDLSKLLDLYEMSKLLGGPYDMQGACVTIQAGPKGVYPEIWAERLLRMYIQWAKKHGHKGRVLERYPAKGGGIKSAIVEFEYEYAYGYLYGERGIHRMVGNFHDGSLLHETSLARVDVIPIFLHTTPDLEVDDEDLLISSLSCSGEEKLICQTEPVVSIQHIPTGIRVQSSGERSHFANKIKALNRLKAKLLVIAMEKGVHNVKNINKASIDSLWHQEARRYVYQPYKLVQDVKTGIQLPNLISVLDGNIEALIGAHISIRQENEMN</sequence>
<dbReference type="Gene3D" id="3.30.160.20">
    <property type="match status" value="1"/>
</dbReference>
<feature type="domain" description="Peptide chain release factor" evidence="2">
    <location>
        <begin position="133"/>
        <end position="244"/>
    </location>
</feature>
<dbReference type="Pfam" id="PF00472">
    <property type="entry name" value="RF-1"/>
    <property type="match status" value="1"/>
</dbReference>
<gene>
    <name evidence="3" type="ORF">NE237_009232</name>
</gene>
<dbReference type="GO" id="GO:0005737">
    <property type="term" value="C:cytoplasm"/>
    <property type="evidence" value="ECO:0007669"/>
    <property type="project" value="UniProtKB-ARBA"/>
</dbReference>
<evidence type="ECO:0000313" key="4">
    <source>
        <dbReference type="Proteomes" id="UP001141806"/>
    </source>
</evidence>
<dbReference type="Pfam" id="PF03462">
    <property type="entry name" value="PCRF"/>
    <property type="match status" value="1"/>
</dbReference>
<dbReference type="SUPFAM" id="SSF75620">
    <property type="entry name" value="Release factor"/>
    <property type="match status" value="1"/>
</dbReference>
<dbReference type="AlphaFoldDB" id="A0A9Q0KXE0"/>
<dbReference type="OrthoDB" id="2019491at2759"/>